<dbReference type="CDD" id="cd06171">
    <property type="entry name" value="Sigma70_r4"/>
    <property type="match status" value="1"/>
</dbReference>
<evidence type="ECO:0000256" key="2">
    <source>
        <dbReference type="ARBA" id="ARBA00023015"/>
    </source>
</evidence>
<evidence type="ECO:0000256" key="5">
    <source>
        <dbReference type="ARBA" id="ARBA00023163"/>
    </source>
</evidence>
<keyword evidence="4" id="KW-0238">DNA-binding</keyword>
<dbReference type="KEGG" id="llu:AKJ09_02617"/>
<dbReference type="InterPro" id="IPR013325">
    <property type="entry name" value="RNA_pol_sigma_r2"/>
</dbReference>
<dbReference type="Gene3D" id="1.10.10.10">
    <property type="entry name" value="Winged helix-like DNA-binding domain superfamily/Winged helix DNA-binding domain"/>
    <property type="match status" value="1"/>
</dbReference>
<dbReference type="SUPFAM" id="SSF88946">
    <property type="entry name" value="Sigma2 domain of RNA polymerase sigma factors"/>
    <property type="match status" value="1"/>
</dbReference>
<dbReference type="NCBIfam" id="TIGR02937">
    <property type="entry name" value="sigma70-ECF"/>
    <property type="match status" value="1"/>
</dbReference>
<name>A0A0K1PQZ4_9BACT</name>
<dbReference type="InterPro" id="IPR014284">
    <property type="entry name" value="RNA_pol_sigma-70_dom"/>
</dbReference>
<dbReference type="InterPro" id="IPR039425">
    <property type="entry name" value="RNA_pol_sigma-70-like"/>
</dbReference>
<keyword evidence="5" id="KW-0804">Transcription</keyword>
<keyword evidence="3" id="KW-0731">Sigma factor</keyword>
<evidence type="ECO:0000313" key="9">
    <source>
        <dbReference type="Proteomes" id="UP000064967"/>
    </source>
</evidence>
<keyword evidence="2" id="KW-0805">Transcription regulation</keyword>
<evidence type="ECO:0000256" key="4">
    <source>
        <dbReference type="ARBA" id="ARBA00023125"/>
    </source>
</evidence>
<dbReference type="Proteomes" id="UP000064967">
    <property type="component" value="Chromosome"/>
</dbReference>
<dbReference type="SUPFAM" id="SSF88659">
    <property type="entry name" value="Sigma3 and sigma4 domains of RNA polymerase sigma factors"/>
    <property type="match status" value="1"/>
</dbReference>
<dbReference type="InterPro" id="IPR036388">
    <property type="entry name" value="WH-like_DNA-bd_sf"/>
</dbReference>
<dbReference type="GO" id="GO:0006352">
    <property type="term" value="P:DNA-templated transcription initiation"/>
    <property type="evidence" value="ECO:0007669"/>
    <property type="project" value="InterPro"/>
</dbReference>
<dbReference type="GO" id="GO:0016987">
    <property type="term" value="F:sigma factor activity"/>
    <property type="evidence" value="ECO:0007669"/>
    <property type="project" value="UniProtKB-KW"/>
</dbReference>
<dbReference type="AlphaFoldDB" id="A0A0K1PQZ4"/>
<dbReference type="PANTHER" id="PTHR43133:SF8">
    <property type="entry name" value="RNA POLYMERASE SIGMA FACTOR HI_1459-RELATED"/>
    <property type="match status" value="1"/>
</dbReference>
<dbReference type="GO" id="GO:0003677">
    <property type="term" value="F:DNA binding"/>
    <property type="evidence" value="ECO:0007669"/>
    <property type="project" value="UniProtKB-KW"/>
</dbReference>
<dbReference type="InterPro" id="IPR013249">
    <property type="entry name" value="RNA_pol_sigma70_r4_t2"/>
</dbReference>
<dbReference type="STRING" id="1391654.AKJ09_02617"/>
<evidence type="ECO:0000256" key="1">
    <source>
        <dbReference type="ARBA" id="ARBA00010641"/>
    </source>
</evidence>
<sequence length="223" mass="25206">MSAARGRAFRDQNNSPAPLPDVSASIVTRPAAEAHPPESKHGTAALDHSRAEYLRGIVRAHFASVWRFLRRIGFEEDVVDDAAQELFFVALRRIDEAQPGRERAFLMGAAFRIASGLKRKAAREIPTEGLETDDTLEDNTPTLETRFDEERARALLYRLLSELEESLRVVFVMYELEGLTMQEIADVIDIPAGTVASRLRRAREEFDALLHRHRARQSRGRSL</sequence>
<accession>A0A0K1PQZ4</accession>
<reference evidence="8 9" key="1">
    <citation type="submission" date="2015-08" db="EMBL/GenBank/DDBJ databases">
        <authorList>
            <person name="Babu N.S."/>
            <person name="Beckwith C.J."/>
            <person name="Beseler K.G."/>
            <person name="Brison A."/>
            <person name="Carone J.V."/>
            <person name="Caskin T.P."/>
            <person name="Diamond M."/>
            <person name="Durham M.E."/>
            <person name="Foxe J.M."/>
            <person name="Go M."/>
            <person name="Henderson B.A."/>
            <person name="Jones I.B."/>
            <person name="McGettigan J.A."/>
            <person name="Micheletti S.J."/>
            <person name="Nasrallah M.E."/>
            <person name="Ortiz D."/>
            <person name="Piller C.R."/>
            <person name="Privatt S.R."/>
            <person name="Schneider S.L."/>
            <person name="Sharp S."/>
            <person name="Smith T.C."/>
            <person name="Stanton J.D."/>
            <person name="Ullery H.E."/>
            <person name="Wilson R.J."/>
            <person name="Serrano M.G."/>
            <person name="Buck G."/>
            <person name="Lee V."/>
            <person name="Wang Y."/>
            <person name="Carvalho R."/>
            <person name="Voegtly L."/>
            <person name="Shi R."/>
            <person name="Duckworth R."/>
            <person name="Johnson A."/>
            <person name="Loviza R."/>
            <person name="Walstead R."/>
            <person name="Shah Z."/>
            <person name="Kiflezghi M."/>
            <person name="Wade K."/>
            <person name="Ball S.L."/>
            <person name="Bradley K.W."/>
            <person name="Asai D.J."/>
            <person name="Bowman C.A."/>
            <person name="Russell D.A."/>
            <person name="Pope W.H."/>
            <person name="Jacobs-Sera D."/>
            <person name="Hendrix R.W."/>
            <person name="Hatfull G.F."/>
        </authorList>
    </citation>
    <scope>NUCLEOTIDE SEQUENCE [LARGE SCALE GENOMIC DNA]</scope>
    <source>
        <strain evidence="8 9">DSM 27648</strain>
    </source>
</reference>
<organism evidence="8 9">
    <name type="scientific">Labilithrix luteola</name>
    <dbReference type="NCBI Taxonomy" id="1391654"/>
    <lineage>
        <taxon>Bacteria</taxon>
        <taxon>Pseudomonadati</taxon>
        <taxon>Myxococcota</taxon>
        <taxon>Polyangia</taxon>
        <taxon>Polyangiales</taxon>
        <taxon>Labilitrichaceae</taxon>
        <taxon>Labilithrix</taxon>
    </lineage>
</organism>
<dbReference type="Pfam" id="PF08281">
    <property type="entry name" value="Sigma70_r4_2"/>
    <property type="match status" value="1"/>
</dbReference>
<comment type="similarity">
    <text evidence="1">Belongs to the sigma-70 factor family. ECF subfamily.</text>
</comment>
<evidence type="ECO:0000256" key="3">
    <source>
        <dbReference type="ARBA" id="ARBA00023082"/>
    </source>
</evidence>
<evidence type="ECO:0000256" key="6">
    <source>
        <dbReference type="SAM" id="MobiDB-lite"/>
    </source>
</evidence>
<feature type="domain" description="RNA polymerase sigma factor 70 region 4 type 2" evidence="7">
    <location>
        <begin position="155"/>
        <end position="204"/>
    </location>
</feature>
<keyword evidence="9" id="KW-1185">Reference proteome</keyword>
<dbReference type="Gene3D" id="1.10.1740.10">
    <property type="match status" value="1"/>
</dbReference>
<dbReference type="InterPro" id="IPR013324">
    <property type="entry name" value="RNA_pol_sigma_r3/r4-like"/>
</dbReference>
<evidence type="ECO:0000313" key="8">
    <source>
        <dbReference type="EMBL" id="AKU95953.1"/>
    </source>
</evidence>
<evidence type="ECO:0000259" key="7">
    <source>
        <dbReference type="Pfam" id="PF08281"/>
    </source>
</evidence>
<dbReference type="EMBL" id="CP012333">
    <property type="protein sequence ID" value="AKU95953.1"/>
    <property type="molecule type" value="Genomic_DNA"/>
</dbReference>
<dbReference type="OrthoDB" id="5513261at2"/>
<feature type="region of interest" description="Disordered" evidence="6">
    <location>
        <begin position="1"/>
        <end position="22"/>
    </location>
</feature>
<proteinExistence type="inferred from homology"/>
<protein>
    <recommendedName>
        <fullName evidence="7">RNA polymerase sigma factor 70 region 4 type 2 domain-containing protein</fullName>
    </recommendedName>
</protein>
<dbReference type="PANTHER" id="PTHR43133">
    <property type="entry name" value="RNA POLYMERASE ECF-TYPE SIGMA FACTO"/>
    <property type="match status" value="1"/>
</dbReference>
<gene>
    <name evidence="8" type="ORF">AKJ09_02617</name>
</gene>